<evidence type="ECO:0000256" key="3">
    <source>
        <dbReference type="SAM" id="MobiDB-lite"/>
    </source>
</evidence>
<sequence length="1184" mass="132417">MCFVSKWRVLVALVFVIFRWTHSFSAPFHHGRMTSNLNRQVHSLIVSHDGEHDSSTTVKYTTEECILFLEQEDCNMPEKRRNRLARDVTRSRLRHDREAAKINQSIASAEANRRSSMPRKQRQQQNKKNSARNNNHHKTPTFRILSSFQEASSVMEMDQWMDELIGHSENNPNNNGEQGEGEYLLTAREQTNLIRLLGSRGAHDTMLRYLDHLSSSSPQTSLQDNGVFWYTASIGALTKSPKYRGKALGLLDKMDRLDIVPNAYTFTALFTGIHGRQNTLKLMERASSYGTNVEWNIHFYNAAIHACSRQHPDSSKDERHDHQGWQTALTLFRQMQQQEVEPNDQTYTWLLHACAKSGQVRVALSLLEELRASGTRPSEAVWGAALRACAMAGNYMEAMNLIQTMQSDQGGVPPSTLHYNTLLSALSKTGQDTLAHDILQSMQTSTTPSKNISVQQHVSGSNEETSVEISSIHEGARPDIISLNTVLGAFAKAGNYDGARKLISRMEEGEFWQDVQHQNEGFQYPRANRRVAIQPDVISYNTLLSACSDPMEAVKIVQEMRMSRRNRYGATPPTKVTYTNAISVCRKSDPPDLDTALKLLDTAKNDGIAPNVYMYSAAIWTAERLGDWRAALSILNEMKSTSVSSIAGMTDGVLCEPNEISYDGVISACASHGLHEEAINLYKEMKDKRIVPTPVTYQKLAAAINRSTSIENKQKELEDIFYGMKRYAKCIKVGGPIIELLIREYAAAGEYRAARRIFDSLEGPVNAACLAAILYACFQAAPARWEDAIILLHSSDIVAGATGIGKIESIALNYAIKACAKEDHWEEAMNLIQIYCRPMRQQNTSVSGTAPSVSVAALNSIISASGRSGRPDIAVQILNEMESNYGILPDERSYRKCIIACNQAEHERQRKIRRSEQANEAYDIDRDTNDDSYLQWWECSLSLLRRMKEEGLSPDPQIYSSAISACEAAGEWQRALGVLRSMPNDGDGDGDDDGNIGSVCLPNLFCFNAAIAACEKGDAWVEALELYERMKNRGDTIRPNFITVNSILIALDKAGQPELAQDVYNHAIRDGILSPWKFRMDTNGKKRRVMDLHQFSGSMATIAVRSVMESMLSSKSCHDPKNDLILIVGKGLGSEGNVPVLRPKIQQQLQGEFCVNSEIQDSNAGRLRIVSSELQSFVERRRWR</sequence>
<evidence type="ECO:0000259" key="5">
    <source>
        <dbReference type="Pfam" id="PF17177"/>
    </source>
</evidence>
<evidence type="ECO:0000256" key="4">
    <source>
        <dbReference type="SAM" id="SignalP"/>
    </source>
</evidence>
<protein>
    <recommendedName>
        <fullName evidence="5">PROP1-like PPR domain-containing protein</fullName>
    </recommendedName>
</protein>
<feature type="signal peptide" evidence="4">
    <location>
        <begin position="1"/>
        <end position="25"/>
    </location>
</feature>
<feature type="repeat" description="PPR" evidence="2">
    <location>
        <begin position="479"/>
        <end position="513"/>
    </location>
</feature>
<feature type="repeat" description="PPR" evidence="2">
    <location>
        <begin position="1003"/>
        <end position="1037"/>
    </location>
</feature>
<dbReference type="PANTHER" id="PTHR47938">
    <property type="entry name" value="RESPIRATORY COMPLEX I CHAPERONE (CIA84), PUTATIVE (AFU_ORTHOLOGUE AFUA_2G06020)-RELATED"/>
    <property type="match status" value="1"/>
</dbReference>
<feature type="domain" description="PROP1-like PPR" evidence="5">
    <location>
        <begin position="279"/>
        <end position="445"/>
    </location>
</feature>
<dbReference type="AlphaFoldDB" id="A0A7S2UPH5"/>
<feature type="compositionally biased region" description="Low complexity" evidence="3">
    <location>
        <begin position="123"/>
        <end position="133"/>
    </location>
</feature>
<name>A0A7S2UPH5_9STRA</name>
<feature type="chain" id="PRO_5031119764" description="PROP1-like PPR domain-containing protein" evidence="4">
    <location>
        <begin position="26"/>
        <end position="1184"/>
    </location>
</feature>
<keyword evidence="1" id="KW-0677">Repeat</keyword>
<dbReference type="Pfam" id="PF17177">
    <property type="entry name" value="PPR_long"/>
    <property type="match status" value="1"/>
</dbReference>
<dbReference type="GO" id="GO:0003729">
    <property type="term" value="F:mRNA binding"/>
    <property type="evidence" value="ECO:0007669"/>
    <property type="project" value="TreeGrafter"/>
</dbReference>
<dbReference type="Gene3D" id="1.25.40.10">
    <property type="entry name" value="Tetratricopeptide repeat domain"/>
    <property type="match status" value="5"/>
</dbReference>
<feature type="region of interest" description="Disordered" evidence="3">
    <location>
        <begin position="445"/>
        <end position="465"/>
    </location>
</feature>
<dbReference type="Pfam" id="PF01535">
    <property type="entry name" value="PPR"/>
    <property type="match status" value="4"/>
</dbReference>
<dbReference type="InterPro" id="IPR002885">
    <property type="entry name" value="PPR_rpt"/>
</dbReference>
<dbReference type="Pfam" id="PF13041">
    <property type="entry name" value="PPR_2"/>
    <property type="match status" value="1"/>
</dbReference>
<feature type="repeat" description="PPR" evidence="2">
    <location>
        <begin position="343"/>
        <end position="377"/>
    </location>
</feature>
<proteinExistence type="predicted"/>
<dbReference type="EMBL" id="HBHQ01026601">
    <property type="protein sequence ID" value="CAD9826172.1"/>
    <property type="molecule type" value="Transcribed_RNA"/>
</dbReference>
<gene>
    <name evidence="6" type="ORF">ASEP1449_LOCUS18006</name>
</gene>
<dbReference type="NCBIfam" id="TIGR00756">
    <property type="entry name" value="PPR"/>
    <property type="match status" value="4"/>
</dbReference>
<evidence type="ECO:0000313" key="6">
    <source>
        <dbReference type="EMBL" id="CAD9826172.1"/>
    </source>
</evidence>
<dbReference type="Pfam" id="PF13812">
    <property type="entry name" value="PPR_3"/>
    <property type="match status" value="1"/>
</dbReference>
<dbReference type="Gene3D" id="3.30.1370.110">
    <property type="match status" value="1"/>
</dbReference>
<dbReference type="InterPro" id="IPR033443">
    <property type="entry name" value="PROP1-like_PPR_dom"/>
</dbReference>
<evidence type="ECO:0000256" key="1">
    <source>
        <dbReference type="ARBA" id="ARBA00022737"/>
    </source>
</evidence>
<keyword evidence="4" id="KW-0732">Signal</keyword>
<dbReference type="PROSITE" id="PS51375">
    <property type="entry name" value="PPR"/>
    <property type="match status" value="4"/>
</dbReference>
<reference evidence="6" key="1">
    <citation type="submission" date="2021-01" db="EMBL/GenBank/DDBJ databases">
        <authorList>
            <person name="Corre E."/>
            <person name="Pelletier E."/>
            <person name="Niang G."/>
            <person name="Scheremetjew M."/>
            <person name="Finn R."/>
            <person name="Kale V."/>
            <person name="Holt S."/>
            <person name="Cochrane G."/>
            <person name="Meng A."/>
            <person name="Brown T."/>
            <person name="Cohen L."/>
        </authorList>
    </citation>
    <scope>NUCLEOTIDE SEQUENCE</scope>
    <source>
        <strain evidence="6">CCMP2084</strain>
    </source>
</reference>
<evidence type="ECO:0000256" key="2">
    <source>
        <dbReference type="PROSITE-ProRule" id="PRU00708"/>
    </source>
</evidence>
<dbReference type="PANTHER" id="PTHR47938:SF35">
    <property type="entry name" value="PENTATRICOPEPTIDE REPEAT-CONTAINING PROTEIN 4, MITOCHONDRIAL-RELATED"/>
    <property type="match status" value="1"/>
</dbReference>
<organism evidence="6">
    <name type="scientific">Attheya septentrionalis</name>
    <dbReference type="NCBI Taxonomy" id="420275"/>
    <lineage>
        <taxon>Eukaryota</taxon>
        <taxon>Sar</taxon>
        <taxon>Stramenopiles</taxon>
        <taxon>Ochrophyta</taxon>
        <taxon>Bacillariophyta</taxon>
        <taxon>Coscinodiscophyceae</taxon>
        <taxon>Chaetocerotophycidae</taxon>
        <taxon>Chaetocerotales</taxon>
        <taxon>Attheyaceae</taxon>
        <taxon>Attheya</taxon>
    </lineage>
</organism>
<feature type="region of interest" description="Disordered" evidence="3">
    <location>
        <begin position="95"/>
        <end position="141"/>
    </location>
</feature>
<feature type="repeat" description="PPR" evidence="2">
    <location>
        <begin position="658"/>
        <end position="692"/>
    </location>
</feature>
<accession>A0A7S2UPH5</accession>
<dbReference type="InterPro" id="IPR011990">
    <property type="entry name" value="TPR-like_helical_dom_sf"/>
</dbReference>
<dbReference type="InterPro" id="IPR036063">
    <property type="entry name" value="Smr_dom_sf"/>
</dbReference>
<dbReference type="SUPFAM" id="SSF160443">
    <property type="entry name" value="SMR domain-like"/>
    <property type="match status" value="1"/>
</dbReference>